<name>A0ABU2ZJJ8_9SPHN</name>
<dbReference type="EMBL" id="JAVRHS010000007">
    <property type="protein sequence ID" value="MDT0576396.1"/>
    <property type="molecule type" value="Genomic_DNA"/>
</dbReference>
<dbReference type="CDD" id="cd00093">
    <property type="entry name" value="HTH_XRE"/>
    <property type="match status" value="1"/>
</dbReference>
<protein>
    <recommendedName>
        <fullName evidence="3">XRE family transcriptional regulator</fullName>
    </recommendedName>
</protein>
<proteinExistence type="predicted"/>
<comment type="caution">
    <text evidence="1">The sequence shown here is derived from an EMBL/GenBank/DDBJ whole genome shotgun (WGS) entry which is preliminary data.</text>
</comment>
<dbReference type="InterPro" id="IPR001387">
    <property type="entry name" value="Cro/C1-type_HTH"/>
</dbReference>
<evidence type="ECO:0000313" key="1">
    <source>
        <dbReference type="EMBL" id="MDT0576396.1"/>
    </source>
</evidence>
<dbReference type="RefSeq" id="WP_311340976.1">
    <property type="nucleotide sequence ID" value="NZ_JAVRHS010000007.1"/>
</dbReference>
<gene>
    <name evidence="1" type="ORF">RM533_09370</name>
</gene>
<accession>A0ABU2ZJJ8</accession>
<reference evidence="1 2" key="1">
    <citation type="submission" date="2023-09" db="EMBL/GenBank/DDBJ databases">
        <authorList>
            <person name="Rey-Velasco X."/>
        </authorList>
    </citation>
    <scope>NUCLEOTIDE SEQUENCE [LARGE SCALE GENOMIC DNA]</scope>
    <source>
        <strain evidence="1 2">F390</strain>
    </source>
</reference>
<dbReference type="Proteomes" id="UP001259803">
    <property type="component" value="Unassembled WGS sequence"/>
</dbReference>
<keyword evidence="2" id="KW-1185">Reference proteome</keyword>
<evidence type="ECO:0008006" key="3">
    <source>
        <dbReference type="Google" id="ProtNLM"/>
    </source>
</evidence>
<evidence type="ECO:0000313" key="2">
    <source>
        <dbReference type="Proteomes" id="UP001259803"/>
    </source>
</evidence>
<sequence length="118" mass="12784">MMIPKLLDDVLDAGEIDPKALAATLRISMSELAELVGVSRNTLSTEPLGKKGRDALTPLVRLLSQAAEMAGTEDRAVVWFKYTPIVSMGTKTAMEHVKDGNAGWVQGHLRNVYNGVYA</sequence>
<organism evidence="1 2">
    <name type="scientific">Croceicoccus esteveae</name>
    <dbReference type="NCBI Taxonomy" id="3075597"/>
    <lineage>
        <taxon>Bacteria</taxon>
        <taxon>Pseudomonadati</taxon>
        <taxon>Pseudomonadota</taxon>
        <taxon>Alphaproteobacteria</taxon>
        <taxon>Sphingomonadales</taxon>
        <taxon>Erythrobacteraceae</taxon>
        <taxon>Croceicoccus</taxon>
    </lineage>
</organism>